<dbReference type="InterPro" id="IPR018108">
    <property type="entry name" value="MCP_transmembrane"/>
</dbReference>
<dbReference type="InterPro" id="IPR002067">
    <property type="entry name" value="MCP"/>
</dbReference>
<evidence type="ECO:0000256" key="4">
    <source>
        <dbReference type="ARBA" id="ARBA00022692"/>
    </source>
</evidence>
<organism evidence="12 13">
    <name type="scientific">Mytilus edulis</name>
    <name type="common">Blue mussel</name>
    <dbReference type="NCBI Taxonomy" id="6550"/>
    <lineage>
        <taxon>Eukaryota</taxon>
        <taxon>Metazoa</taxon>
        <taxon>Spiralia</taxon>
        <taxon>Lophotrochozoa</taxon>
        <taxon>Mollusca</taxon>
        <taxon>Bivalvia</taxon>
        <taxon>Autobranchia</taxon>
        <taxon>Pteriomorphia</taxon>
        <taxon>Mytilida</taxon>
        <taxon>Mytiloidea</taxon>
        <taxon>Mytilidae</taxon>
        <taxon>Mytilinae</taxon>
        <taxon>Mytilus</taxon>
    </lineage>
</organism>
<dbReference type="GO" id="GO:0015218">
    <property type="term" value="F:pyrimidine nucleotide transmembrane transporter activity"/>
    <property type="evidence" value="ECO:0007669"/>
    <property type="project" value="InterPro"/>
</dbReference>
<dbReference type="EMBL" id="CAJPWZ010002243">
    <property type="protein sequence ID" value="CAG2234483.1"/>
    <property type="molecule type" value="Genomic_DNA"/>
</dbReference>
<comment type="similarity">
    <text evidence="2 11">Belongs to the mitochondrial carrier (TC 2.A.29) family.</text>
</comment>
<keyword evidence="8" id="KW-0496">Mitochondrion</keyword>
<evidence type="ECO:0000256" key="10">
    <source>
        <dbReference type="PROSITE-ProRule" id="PRU00282"/>
    </source>
</evidence>
<dbReference type="InterPro" id="IPR049562">
    <property type="entry name" value="SLC25A33/36-like"/>
</dbReference>
<keyword evidence="4 10" id="KW-0812">Transmembrane</keyword>
<feature type="repeat" description="Solcar" evidence="10">
    <location>
        <begin position="5"/>
        <end position="131"/>
    </location>
</feature>
<evidence type="ECO:0000256" key="3">
    <source>
        <dbReference type="ARBA" id="ARBA00022448"/>
    </source>
</evidence>
<keyword evidence="13" id="KW-1185">Reference proteome</keyword>
<evidence type="ECO:0000256" key="9">
    <source>
        <dbReference type="ARBA" id="ARBA00023136"/>
    </source>
</evidence>
<evidence type="ECO:0000256" key="11">
    <source>
        <dbReference type="RuleBase" id="RU000488"/>
    </source>
</evidence>
<keyword evidence="3 11" id="KW-0813">Transport</keyword>
<dbReference type="GO" id="GO:0005743">
    <property type="term" value="C:mitochondrial inner membrane"/>
    <property type="evidence" value="ECO:0007669"/>
    <property type="project" value="UniProtKB-SubCell"/>
</dbReference>
<evidence type="ECO:0000256" key="1">
    <source>
        <dbReference type="ARBA" id="ARBA00004448"/>
    </source>
</evidence>
<evidence type="ECO:0000256" key="8">
    <source>
        <dbReference type="ARBA" id="ARBA00023128"/>
    </source>
</evidence>
<keyword evidence="9 10" id="KW-0472">Membrane</keyword>
<keyword evidence="7" id="KW-1133">Transmembrane helix</keyword>
<dbReference type="SUPFAM" id="SSF103506">
    <property type="entry name" value="Mitochondrial carrier"/>
    <property type="match status" value="1"/>
</dbReference>
<dbReference type="PROSITE" id="PS50920">
    <property type="entry name" value="SOLCAR"/>
    <property type="match status" value="3"/>
</dbReference>
<comment type="subcellular location">
    <subcellularLocation>
        <location evidence="1">Mitochondrion inner membrane</location>
        <topology evidence="1">Multi-pass membrane protein</topology>
    </subcellularLocation>
</comment>
<dbReference type="PANTHER" id="PTHR45829">
    <property type="entry name" value="MITOCHONDRIAL CARRIER PROTEIN RIM2"/>
    <property type="match status" value="1"/>
</dbReference>
<name>A0A8S3TXB3_MYTED</name>
<reference evidence="12" key="1">
    <citation type="submission" date="2021-03" db="EMBL/GenBank/DDBJ databases">
        <authorList>
            <person name="Bekaert M."/>
        </authorList>
    </citation>
    <scope>NUCLEOTIDE SEQUENCE</scope>
</reference>
<dbReference type="Gene3D" id="1.50.40.10">
    <property type="entry name" value="Mitochondrial carrier domain"/>
    <property type="match status" value="1"/>
</dbReference>
<keyword evidence="6" id="KW-0999">Mitochondrion inner membrane</keyword>
<protein>
    <submittedName>
        <fullName evidence="12">SLC25A33_36</fullName>
    </submittedName>
</protein>
<evidence type="ECO:0000256" key="7">
    <source>
        <dbReference type="ARBA" id="ARBA00022989"/>
    </source>
</evidence>
<evidence type="ECO:0000313" key="13">
    <source>
        <dbReference type="Proteomes" id="UP000683360"/>
    </source>
</evidence>
<gene>
    <name evidence="12" type="ORF">MEDL_47110</name>
</gene>
<evidence type="ECO:0000313" key="12">
    <source>
        <dbReference type="EMBL" id="CAG2234483.1"/>
    </source>
</evidence>
<evidence type="ECO:0000256" key="6">
    <source>
        <dbReference type="ARBA" id="ARBA00022792"/>
    </source>
</evidence>
<dbReference type="AlphaFoldDB" id="A0A8S3TXB3"/>
<dbReference type="PRINTS" id="PR00926">
    <property type="entry name" value="MITOCARRIER"/>
</dbReference>
<proteinExistence type="inferred from homology"/>
<dbReference type="InterPro" id="IPR023395">
    <property type="entry name" value="MCP_dom_sf"/>
</dbReference>
<feature type="repeat" description="Solcar" evidence="10">
    <location>
        <begin position="139"/>
        <end position="224"/>
    </location>
</feature>
<dbReference type="Proteomes" id="UP000683360">
    <property type="component" value="Unassembled WGS sequence"/>
</dbReference>
<sequence>MSGTNHIGVHLLAGGVGGTVGAIATCPLEVVKTRLQSSVAQFHPAYIQSHTTTYVPNVQLYTTAGTVSADTQLLQNSYHHTKSHVSLMKCLKHIVQTEGVNGLFKGLGPNLIGVAPSRAIYFFSYANMKNYLNTVMNPETPLVHIGSAVTAGFTACTLTNPIWFVKTRLQLDSKKDNSLTCRQCVKNIYQTEGVKAFYRGITASYFGVTETVIHFVIYEALKARMLEYNGSQDSRSATDFLRFMAAGAISKTCATCVAYPHEVVRTRLREEGSKYKSFFQTLVTVGKEEGFRGLYRGLGTQLIRQIPNTALMMSTYELVVHLFSNNDSYDDDDYE</sequence>
<dbReference type="PANTHER" id="PTHR45829:SF4">
    <property type="entry name" value="MITOCHONDRIAL CARRIER PROTEIN RIM2"/>
    <property type="match status" value="1"/>
</dbReference>
<dbReference type="Pfam" id="PF00153">
    <property type="entry name" value="Mito_carr"/>
    <property type="match status" value="4"/>
</dbReference>
<dbReference type="OrthoDB" id="269120at2759"/>
<dbReference type="GO" id="GO:1990519">
    <property type="term" value="P:pyrimidine nucleotide import into mitochondrion"/>
    <property type="evidence" value="ECO:0007669"/>
    <property type="project" value="TreeGrafter"/>
</dbReference>
<feature type="repeat" description="Solcar" evidence="10">
    <location>
        <begin position="238"/>
        <end position="322"/>
    </location>
</feature>
<dbReference type="FunFam" id="1.50.40.10:FF:000028">
    <property type="entry name" value="Solute carrier family 25 member 33"/>
    <property type="match status" value="1"/>
</dbReference>
<keyword evidence="5" id="KW-0677">Repeat</keyword>
<evidence type="ECO:0000256" key="2">
    <source>
        <dbReference type="ARBA" id="ARBA00006375"/>
    </source>
</evidence>
<comment type="caution">
    <text evidence="12">The sequence shown here is derived from an EMBL/GenBank/DDBJ whole genome shotgun (WGS) entry which is preliminary data.</text>
</comment>
<accession>A0A8S3TXB3</accession>
<evidence type="ECO:0000256" key="5">
    <source>
        <dbReference type="ARBA" id="ARBA00022737"/>
    </source>
</evidence>